<dbReference type="GO" id="GO:0016740">
    <property type="term" value="F:transferase activity"/>
    <property type="evidence" value="ECO:0007669"/>
    <property type="project" value="UniProtKB-KW"/>
</dbReference>
<organism evidence="2 3">
    <name type="scientific">Papaver atlanticum</name>
    <dbReference type="NCBI Taxonomy" id="357466"/>
    <lineage>
        <taxon>Eukaryota</taxon>
        <taxon>Viridiplantae</taxon>
        <taxon>Streptophyta</taxon>
        <taxon>Embryophyta</taxon>
        <taxon>Tracheophyta</taxon>
        <taxon>Spermatophyta</taxon>
        <taxon>Magnoliopsida</taxon>
        <taxon>Ranunculales</taxon>
        <taxon>Papaveraceae</taxon>
        <taxon>Papaveroideae</taxon>
        <taxon>Papaver</taxon>
    </lineage>
</organism>
<keyword evidence="1" id="KW-0808">Transferase</keyword>
<proteinExistence type="predicted"/>
<keyword evidence="3" id="KW-1185">Reference proteome</keyword>
<name>A0AAD4RZ54_9MAGN</name>
<dbReference type="Proteomes" id="UP001202328">
    <property type="component" value="Unassembled WGS sequence"/>
</dbReference>
<dbReference type="PANTHER" id="PTHR31896">
    <property type="entry name" value="FAMILY REGULATORY PROTEIN, PUTATIVE (AFU_ORTHOLOGUE AFUA_3G14730)-RELATED"/>
    <property type="match status" value="1"/>
</dbReference>
<gene>
    <name evidence="2" type="ORF">MKW98_029045</name>
</gene>
<evidence type="ECO:0000313" key="2">
    <source>
        <dbReference type="EMBL" id="KAI3845394.1"/>
    </source>
</evidence>
<dbReference type="Gene3D" id="3.30.559.10">
    <property type="entry name" value="Chloramphenicol acetyltransferase-like domain"/>
    <property type="match status" value="2"/>
</dbReference>
<comment type="caution">
    <text evidence="2">The sequence shown here is derived from an EMBL/GenBank/DDBJ whole genome shotgun (WGS) entry which is preliminary data.</text>
</comment>
<dbReference type="EMBL" id="JAJJMB010016669">
    <property type="protein sequence ID" value="KAI3845394.1"/>
    <property type="molecule type" value="Genomic_DNA"/>
</dbReference>
<evidence type="ECO:0000313" key="3">
    <source>
        <dbReference type="Proteomes" id="UP001202328"/>
    </source>
</evidence>
<dbReference type="InterPro" id="IPR051283">
    <property type="entry name" value="Sec_Metabolite_Acyltrans"/>
</dbReference>
<sequence length="417" mass="46309">MSVSEVRRVSTTKVRPASYIHKSTDNFKRIDLNPWDILFLRQVYLQRGLLFAKSQSFPGRKDEDGKTNNIVISNMITGRLGIKNNEDDNTLSVYINCNFEGAEIIHATADISVKENVGQTYVPASVIDPLFSLNGVRNYEGQSHPLFSTQITELLDGVFMGCSVNHSVVDGTSFWNFINLWSEISRSSDNHTPFLIRSLSVGMNICNTKALVFKGHVEKCFHFTKENIAKLKARANSEIISETKQNTALISSLQAVLAHLWIAVLRARTIIDSTSDENEKTAFGFVTNNRSKLIPPLLEAYFGNSASLVMITATDNEVLQRGSGFPASLLNEVANSNTDGRIRRNTKKVLCTRSSHRFNMYGNDFVAMRTGIRGKSSGVTTVDEGPVEGSIDVGISLPIEVFEALENDAEFMEAFIF</sequence>
<evidence type="ECO:0000256" key="1">
    <source>
        <dbReference type="ARBA" id="ARBA00022679"/>
    </source>
</evidence>
<dbReference type="AlphaFoldDB" id="A0AAD4RZ54"/>
<dbReference type="Pfam" id="PF02458">
    <property type="entry name" value="Transferase"/>
    <property type="match status" value="1"/>
</dbReference>
<dbReference type="InterPro" id="IPR023213">
    <property type="entry name" value="CAT-like_dom_sf"/>
</dbReference>
<dbReference type="PANTHER" id="PTHR31896:SF43">
    <property type="entry name" value="PROTEIN ENHANCED PSEUDOMONAS SUSCEPTIBILITY 1"/>
    <property type="match status" value="1"/>
</dbReference>
<protein>
    <submittedName>
        <fullName evidence="2">Uncharacterized protein</fullName>
    </submittedName>
</protein>
<reference evidence="2" key="1">
    <citation type="submission" date="2022-04" db="EMBL/GenBank/DDBJ databases">
        <title>A functionally conserved STORR gene fusion in Papaver species that diverged 16.8 million years ago.</title>
        <authorList>
            <person name="Catania T."/>
        </authorList>
    </citation>
    <scope>NUCLEOTIDE SEQUENCE</scope>
    <source>
        <strain evidence="2">S-188037</strain>
    </source>
</reference>
<accession>A0AAD4RZ54</accession>